<dbReference type="Proteomes" id="UP000050816">
    <property type="component" value="Unassembled WGS sequence"/>
</dbReference>
<feature type="domain" description="Peptidase M16 N-terminal" evidence="1">
    <location>
        <begin position="61"/>
        <end position="173"/>
    </location>
</feature>
<accession>A0A0R1ULV9</accession>
<dbReference type="SUPFAM" id="SSF63411">
    <property type="entry name" value="LuxS/MPP-like metallohydrolase"/>
    <property type="match status" value="2"/>
</dbReference>
<gene>
    <name evidence="3" type="ORF">FC43_GL000018</name>
</gene>
<sequence>MEKRTYAEFNQSLYETTLANGLKVRLIPMVGYHKTYAMLTTDFGALDRTLPAVVGGQSLPAGLAHFLEHKLFEKADHDAFDLFGELGADSNAFTSFTQTSYLYSTTSNFRENLEVLLDFVQTPYFTAQTVAKEIGIISQEIKMYNDNPDSRLYMGMMGNLYPHDPLADDIAGTEESIKTITPELLYQTHAAYYRPEYLTLQVAGNLDPAETLAWIEQNQAAKQFAAPLQEPLTFTPADPSGHDLLPYRHLTMPVLRPKVMVGLRGHLPAGTPLARLKSQVAISMMLELLFDDTGEHYQALYDQGIIDDSFSFSYESNRGFDFALFATETTQQAAFRGAIANLVENAPAELARVQTQFAMLKNATLGRLIGALDSPEAIVNRFATRETGSLTIYDEIRVLRALTWADIQQAAANFMDHDRLSVYEIDAEN</sequence>
<protein>
    <submittedName>
        <fullName evidence="3">Zinc-dependent protease</fullName>
    </submittedName>
</protein>
<dbReference type="InterPro" id="IPR011765">
    <property type="entry name" value="Pept_M16_N"/>
</dbReference>
<evidence type="ECO:0000259" key="2">
    <source>
        <dbReference type="Pfam" id="PF05193"/>
    </source>
</evidence>
<evidence type="ECO:0000313" key="3">
    <source>
        <dbReference type="EMBL" id="KRL92280.1"/>
    </source>
</evidence>
<dbReference type="NCBIfam" id="NF047421">
    <property type="entry name" value="YfmH_fam"/>
    <property type="match status" value="1"/>
</dbReference>
<name>A0A0R1ULV9_9LACO</name>
<dbReference type="AlphaFoldDB" id="A0A0R1ULV9"/>
<evidence type="ECO:0000313" key="4">
    <source>
        <dbReference type="Proteomes" id="UP000050816"/>
    </source>
</evidence>
<keyword evidence="3" id="KW-0378">Hydrolase</keyword>
<comment type="caution">
    <text evidence="3">The sequence shown here is derived from an EMBL/GenBank/DDBJ whole genome shotgun (WGS) entry which is preliminary data.</text>
</comment>
<dbReference type="InterPro" id="IPR007863">
    <property type="entry name" value="Peptidase_M16_C"/>
</dbReference>
<dbReference type="RefSeq" id="WP_056953576.1">
    <property type="nucleotide sequence ID" value="NZ_AZFK01000006.1"/>
</dbReference>
<dbReference type="GO" id="GO:0006508">
    <property type="term" value="P:proteolysis"/>
    <property type="evidence" value="ECO:0007669"/>
    <property type="project" value="UniProtKB-KW"/>
</dbReference>
<reference evidence="3 4" key="1">
    <citation type="journal article" date="2015" name="Genome Announc.">
        <title>Expanding the biotechnology potential of lactobacilli through comparative genomics of 213 strains and associated genera.</title>
        <authorList>
            <person name="Sun Z."/>
            <person name="Harris H.M."/>
            <person name="McCann A."/>
            <person name="Guo C."/>
            <person name="Argimon S."/>
            <person name="Zhang W."/>
            <person name="Yang X."/>
            <person name="Jeffery I.B."/>
            <person name="Cooney J.C."/>
            <person name="Kagawa T.F."/>
            <person name="Liu W."/>
            <person name="Song Y."/>
            <person name="Salvetti E."/>
            <person name="Wrobel A."/>
            <person name="Rasinkangas P."/>
            <person name="Parkhill J."/>
            <person name="Rea M.C."/>
            <person name="O'Sullivan O."/>
            <person name="Ritari J."/>
            <person name="Douillard F.P."/>
            <person name="Paul Ross R."/>
            <person name="Yang R."/>
            <person name="Briner A.E."/>
            <person name="Felis G.E."/>
            <person name="de Vos W.M."/>
            <person name="Barrangou R."/>
            <person name="Klaenhammer T.R."/>
            <person name="Caufield P.W."/>
            <person name="Cui Y."/>
            <person name="Zhang H."/>
            <person name="O'Toole P.W."/>
        </authorList>
    </citation>
    <scope>NUCLEOTIDE SEQUENCE [LARGE SCALE GENOMIC DNA]</scope>
    <source>
        <strain evidence="3 4">DSM 15946</strain>
    </source>
</reference>
<keyword evidence="3" id="KW-0645">Protease</keyword>
<dbReference type="GO" id="GO:0046872">
    <property type="term" value="F:metal ion binding"/>
    <property type="evidence" value="ECO:0007669"/>
    <property type="project" value="InterPro"/>
</dbReference>
<dbReference type="PANTHER" id="PTHR11851:SF134">
    <property type="entry name" value="ZINC-DEPENDENT PROTEASE"/>
    <property type="match status" value="1"/>
</dbReference>
<dbReference type="InterPro" id="IPR011249">
    <property type="entry name" value="Metalloenz_LuxS/M16"/>
</dbReference>
<dbReference type="Pfam" id="PF00675">
    <property type="entry name" value="Peptidase_M16"/>
    <property type="match status" value="1"/>
</dbReference>
<dbReference type="PANTHER" id="PTHR11851">
    <property type="entry name" value="METALLOPROTEASE"/>
    <property type="match status" value="1"/>
</dbReference>
<feature type="domain" description="Peptidase M16 C-terminal" evidence="2">
    <location>
        <begin position="179"/>
        <end position="356"/>
    </location>
</feature>
<evidence type="ECO:0000259" key="1">
    <source>
        <dbReference type="Pfam" id="PF00675"/>
    </source>
</evidence>
<dbReference type="GO" id="GO:0008233">
    <property type="term" value="F:peptidase activity"/>
    <property type="evidence" value="ECO:0007669"/>
    <property type="project" value="UniProtKB-KW"/>
</dbReference>
<proteinExistence type="predicted"/>
<dbReference type="Pfam" id="PF05193">
    <property type="entry name" value="Peptidase_M16_C"/>
    <property type="match status" value="1"/>
</dbReference>
<dbReference type="InterPro" id="IPR050361">
    <property type="entry name" value="MPP/UQCRC_Complex"/>
</dbReference>
<dbReference type="EMBL" id="AZFK01000006">
    <property type="protein sequence ID" value="KRL92280.1"/>
    <property type="molecule type" value="Genomic_DNA"/>
</dbReference>
<dbReference type="PATRIC" id="fig|1423760.3.peg.19"/>
<organism evidence="3 4">
    <name type="scientific">Limosilactobacillus ingluviei DSM 15946</name>
    <dbReference type="NCBI Taxonomy" id="1423760"/>
    <lineage>
        <taxon>Bacteria</taxon>
        <taxon>Bacillati</taxon>
        <taxon>Bacillota</taxon>
        <taxon>Bacilli</taxon>
        <taxon>Lactobacillales</taxon>
        <taxon>Lactobacillaceae</taxon>
        <taxon>Limosilactobacillus</taxon>
    </lineage>
</organism>
<dbReference type="Gene3D" id="3.30.830.10">
    <property type="entry name" value="Metalloenzyme, LuxS/M16 peptidase-like"/>
    <property type="match status" value="2"/>
</dbReference>